<dbReference type="OrthoDB" id="5687299at2"/>
<proteinExistence type="predicted"/>
<evidence type="ECO:0000313" key="4">
    <source>
        <dbReference type="Proteomes" id="UP000199556"/>
    </source>
</evidence>
<dbReference type="PANTHER" id="PTHR43668">
    <property type="entry name" value="ALLANTOINASE"/>
    <property type="match status" value="1"/>
</dbReference>
<dbReference type="GO" id="GO:0006145">
    <property type="term" value="P:purine nucleobase catabolic process"/>
    <property type="evidence" value="ECO:0007669"/>
    <property type="project" value="TreeGrafter"/>
</dbReference>
<dbReference type="SUPFAM" id="SSF51556">
    <property type="entry name" value="Metallo-dependent hydrolases"/>
    <property type="match status" value="1"/>
</dbReference>
<dbReference type="PANTHER" id="PTHR43668:SF2">
    <property type="entry name" value="ALLANTOINASE"/>
    <property type="match status" value="1"/>
</dbReference>
<dbReference type="Gene3D" id="3.20.20.140">
    <property type="entry name" value="Metal-dependent hydrolases"/>
    <property type="match status" value="1"/>
</dbReference>
<dbReference type="GO" id="GO:0004038">
    <property type="term" value="F:allantoinase activity"/>
    <property type="evidence" value="ECO:0007669"/>
    <property type="project" value="TreeGrafter"/>
</dbReference>
<dbReference type="Proteomes" id="UP000199556">
    <property type="component" value="Unassembled WGS sequence"/>
</dbReference>
<dbReference type="STRING" id="195064.SAMN05421721_11629"/>
<dbReference type="GO" id="GO:0046872">
    <property type="term" value="F:metal ion binding"/>
    <property type="evidence" value="ECO:0007669"/>
    <property type="project" value="InterPro"/>
</dbReference>
<dbReference type="RefSeq" id="WP_090486798.1">
    <property type="nucleotide sequence ID" value="NZ_FOUO01000016.1"/>
</dbReference>
<dbReference type="Gene3D" id="2.30.40.10">
    <property type="entry name" value="Urease, subunit C, domain 1"/>
    <property type="match status" value="1"/>
</dbReference>
<evidence type="ECO:0000313" key="3">
    <source>
        <dbReference type="EMBL" id="SFM63220.1"/>
    </source>
</evidence>
<feature type="domain" description="Dihydroorotase catalytic" evidence="2">
    <location>
        <begin position="50"/>
        <end position="236"/>
    </location>
</feature>
<dbReference type="GO" id="GO:0004151">
    <property type="term" value="F:dihydroorotase activity"/>
    <property type="evidence" value="ECO:0007669"/>
    <property type="project" value="InterPro"/>
</dbReference>
<evidence type="ECO:0000259" key="2">
    <source>
        <dbReference type="Pfam" id="PF12890"/>
    </source>
</evidence>
<dbReference type="EMBL" id="FOUO01000016">
    <property type="protein sequence ID" value="SFM63220.1"/>
    <property type="molecule type" value="Genomic_DNA"/>
</dbReference>
<keyword evidence="4" id="KW-1185">Reference proteome</keyword>
<accession>A0A1I4SFX1</accession>
<dbReference type="InterPro" id="IPR024403">
    <property type="entry name" value="DHOase_cat"/>
</dbReference>
<name>A0A1I4SFX1_ECTMO</name>
<dbReference type="InterPro" id="IPR011059">
    <property type="entry name" value="Metal-dep_hydrolase_composite"/>
</dbReference>
<sequence length="428" mass="45484">MRLLIEQGRVVDPAQGLDRVTDLFIQGGEVVALDTPPQGFTPDRRIDARGHLVLPGLVDLAARLREPGDENKATIASETRAAASGGITTLVCPPDTHPPVDSPAQIELIHRRAKQACGVRVHPLGALTAGLQGRQLSDMAALKRAGAVGMSQALHPVESPMLLRRALEYATSHDITVFLHPIDHALAGAGCVHEGRVATRLGLPGIPEAAETTALGLLLALAAQTGARIHLCRLSTARGAALVARAAADGLAVTADVCAHQLFLTEADVEDFNALCHVLPPLRTRADRDGLRRAVAEGHIQAICSDHQPHEADAKLAPFPATEAGLSALETLLPLTLRLVEEGVLPLTEAVRRITRGPADILGMPLGTLSPGTRADLILVDPQRPYAPAAERWYSAGHNSPFLHWRFRGRVTHTLSGGRVIHETAARE</sequence>
<dbReference type="Pfam" id="PF12890">
    <property type="entry name" value="DHOase"/>
    <property type="match status" value="1"/>
</dbReference>
<dbReference type="SUPFAM" id="SSF51338">
    <property type="entry name" value="Composite domain of metallo-dependent hydrolases"/>
    <property type="match status" value="1"/>
</dbReference>
<dbReference type="CDD" id="cd01317">
    <property type="entry name" value="DHOase_IIa"/>
    <property type="match status" value="1"/>
</dbReference>
<dbReference type="GO" id="GO:0006221">
    <property type="term" value="P:pyrimidine nucleotide biosynthetic process"/>
    <property type="evidence" value="ECO:0007669"/>
    <property type="project" value="UniProtKB-KW"/>
</dbReference>
<dbReference type="NCBIfam" id="NF005791">
    <property type="entry name" value="PRK07627.1"/>
    <property type="match status" value="1"/>
</dbReference>
<dbReference type="NCBIfam" id="TIGR00857">
    <property type="entry name" value="pyrC_multi"/>
    <property type="match status" value="1"/>
</dbReference>
<reference evidence="3 4" key="1">
    <citation type="submission" date="2016-10" db="EMBL/GenBank/DDBJ databases">
        <authorList>
            <person name="de Groot N.N."/>
        </authorList>
    </citation>
    <scope>NUCLEOTIDE SEQUENCE [LARGE SCALE GENOMIC DNA]</scope>
    <source>
        <strain evidence="3 4">DSM 4180</strain>
    </source>
</reference>
<dbReference type="InterPro" id="IPR050138">
    <property type="entry name" value="DHOase/Allantoinase_Hydrolase"/>
</dbReference>
<dbReference type="GO" id="GO:0005737">
    <property type="term" value="C:cytoplasm"/>
    <property type="evidence" value="ECO:0007669"/>
    <property type="project" value="TreeGrafter"/>
</dbReference>
<gene>
    <name evidence="3" type="ORF">SAMN05421721_11629</name>
</gene>
<dbReference type="AlphaFoldDB" id="A0A1I4SFX1"/>
<evidence type="ECO:0000256" key="1">
    <source>
        <dbReference type="ARBA" id="ARBA00022975"/>
    </source>
</evidence>
<protein>
    <submittedName>
        <fullName evidence="3">Dihydroorotase</fullName>
    </submittedName>
</protein>
<dbReference type="InterPro" id="IPR004722">
    <property type="entry name" value="DHOase"/>
</dbReference>
<dbReference type="InterPro" id="IPR032466">
    <property type="entry name" value="Metal_Hydrolase"/>
</dbReference>
<keyword evidence="1" id="KW-0665">Pyrimidine biosynthesis</keyword>
<organism evidence="3 4">
    <name type="scientific">Ectothiorhodospira mobilis</name>
    <dbReference type="NCBI Taxonomy" id="195064"/>
    <lineage>
        <taxon>Bacteria</taxon>
        <taxon>Pseudomonadati</taxon>
        <taxon>Pseudomonadota</taxon>
        <taxon>Gammaproteobacteria</taxon>
        <taxon>Chromatiales</taxon>
        <taxon>Ectothiorhodospiraceae</taxon>
        <taxon>Ectothiorhodospira</taxon>
    </lineage>
</organism>